<evidence type="ECO:0000313" key="2">
    <source>
        <dbReference type="Proteomes" id="UP000584642"/>
    </source>
</evidence>
<dbReference type="SUPFAM" id="SSF53271">
    <property type="entry name" value="PRTase-like"/>
    <property type="match status" value="1"/>
</dbReference>
<gene>
    <name evidence="1" type="ORF">HND93_28875</name>
</gene>
<evidence type="ECO:0000313" key="1">
    <source>
        <dbReference type="EMBL" id="NYZ23733.1"/>
    </source>
</evidence>
<reference evidence="1 2" key="1">
    <citation type="submission" date="2020-05" db="EMBL/GenBank/DDBJ databases">
        <title>Azospirillum oleiclasticum sp. nov, a nitrogen-fixing and heavy crude oil-emulsifying bacterium isolated from the crude oil of Yumen Oilfield.</title>
        <authorList>
            <person name="Wu D."/>
            <person name="Cai M."/>
            <person name="Zhang X."/>
        </authorList>
    </citation>
    <scope>NUCLEOTIDE SEQUENCE [LARGE SCALE GENOMIC DNA]</scope>
    <source>
        <strain evidence="1 2">ROY-1-1-2</strain>
    </source>
</reference>
<dbReference type="InterPro" id="IPR029057">
    <property type="entry name" value="PRTase-like"/>
</dbReference>
<keyword evidence="2" id="KW-1185">Reference proteome</keyword>
<accession>A0ABX2TKW0</accession>
<dbReference type="GO" id="GO:0016757">
    <property type="term" value="F:glycosyltransferase activity"/>
    <property type="evidence" value="ECO:0007669"/>
    <property type="project" value="UniProtKB-KW"/>
</dbReference>
<dbReference type="EMBL" id="JABFDB010000031">
    <property type="protein sequence ID" value="NYZ23733.1"/>
    <property type="molecule type" value="Genomic_DNA"/>
</dbReference>
<proteinExistence type="predicted"/>
<organism evidence="1 2">
    <name type="scientific">Azospirillum oleiclasticum</name>
    <dbReference type="NCBI Taxonomy" id="2735135"/>
    <lineage>
        <taxon>Bacteria</taxon>
        <taxon>Pseudomonadati</taxon>
        <taxon>Pseudomonadota</taxon>
        <taxon>Alphaproteobacteria</taxon>
        <taxon>Rhodospirillales</taxon>
        <taxon>Azospirillaceae</taxon>
        <taxon>Azospirillum</taxon>
    </lineage>
</organism>
<comment type="caution">
    <text evidence="1">The sequence shown here is derived from an EMBL/GenBank/DDBJ whole genome shotgun (WGS) entry which is preliminary data.</text>
</comment>
<dbReference type="Gene3D" id="3.40.50.2020">
    <property type="match status" value="1"/>
</dbReference>
<keyword evidence="1" id="KW-0328">Glycosyltransferase</keyword>
<keyword evidence="1" id="KW-0808">Transferase</keyword>
<dbReference type="InterPro" id="IPR000836">
    <property type="entry name" value="PRTase_dom"/>
</dbReference>
<name>A0ABX2TKW0_9PROT</name>
<sequence length="322" mass="36140">MMGFVSFAGLAEMIRENVHRVPGDVDLIVGIPRSGMIPAYMIGLYLNRVVVDLEGFLVDQPIGHGSTRPAVAVPPSPMQARSILLVDDSALMGGSIRSAVKRLRDAGYTGRITECAAIVVPEATDKVDLYFSIMPLPRLFEWNAFHHVLVEGACFDMDGILCADPTEEENDDGERYRAFLGCARPHVRPTRRIAHIVSARLERYRPETEAWLAANGIEYGTLHLVNLPTAEERRRQGAHVVHKARVYMETGAPLFYESEPEQARQIARLSHKPVLCTHDMTLHLPDRLDVVAMARTMRWHMKTPLSLMKKRVKRLLIGHPAR</sequence>
<protein>
    <submittedName>
        <fullName evidence="1">Phosphoribosyltransferase</fullName>
    </submittedName>
</protein>
<dbReference type="RefSeq" id="WP_180285510.1">
    <property type="nucleotide sequence ID" value="NZ_JABFDB010000031.1"/>
</dbReference>
<dbReference type="Proteomes" id="UP000584642">
    <property type="component" value="Unassembled WGS sequence"/>
</dbReference>
<dbReference type="CDD" id="cd06223">
    <property type="entry name" value="PRTases_typeI"/>
    <property type="match status" value="1"/>
</dbReference>